<dbReference type="Proteomes" id="UP000037122">
    <property type="component" value="Unassembled WGS sequence"/>
</dbReference>
<name>A0A0L0NWB7_CANAR</name>
<reference evidence="2" key="1">
    <citation type="journal article" date="2015" name="BMC Genomics">
        <title>Draft genome of a commonly misdiagnosed multidrug resistant pathogen Candida auris.</title>
        <authorList>
            <person name="Chatterjee S."/>
            <person name="Alampalli S.V."/>
            <person name="Nageshan R.K."/>
            <person name="Chettiar S.T."/>
            <person name="Joshi S."/>
            <person name="Tatu U.S."/>
        </authorList>
    </citation>
    <scope>NUCLEOTIDE SEQUENCE [LARGE SCALE GENOMIC DNA]</scope>
    <source>
        <strain evidence="2">6684</strain>
    </source>
</reference>
<dbReference type="AlphaFoldDB" id="A0A0L0NWB7"/>
<sequence>MKVMFNYNPLIEMFSLFVLCEIDESCMLRIHDRKKVPRNKTKNLGNPHERRKEDL</sequence>
<comment type="caution">
    <text evidence="1">The sequence shown here is derived from an EMBL/GenBank/DDBJ whole genome shotgun (WGS) entry which is preliminary data.</text>
</comment>
<dbReference type="EMBL" id="LGST01000031">
    <property type="protein sequence ID" value="KND98451.1"/>
    <property type="molecule type" value="Genomic_DNA"/>
</dbReference>
<proteinExistence type="predicted"/>
<evidence type="ECO:0000313" key="2">
    <source>
        <dbReference type="Proteomes" id="UP000037122"/>
    </source>
</evidence>
<dbReference type="VEuPathDB" id="FungiDB:QG37_04338"/>
<gene>
    <name evidence="1" type="ORF">QG37_04338</name>
</gene>
<accession>A0A0L0NWB7</accession>
<organism evidence="1 2">
    <name type="scientific">Candidozyma auris</name>
    <name type="common">Yeast</name>
    <name type="synonym">Candida auris</name>
    <dbReference type="NCBI Taxonomy" id="498019"/>
    <lineage>
        <taxon>Eukaryota</taxon>
        <taxon>Fungi</taxon>
        <taxon>Dikarya</taxon>
        <taxon>Ascomycota</taxon>
        <taxon>Saccharomycotina</taxon>
        <taxon>Pichiomycetes</taxon>
        <taxon>Metschnikowiaceae</taxon>
        <taxon>Candidozyma</taxon>
    </lineage>
</organism>
<evidence type="ECO:0000313" key="1">
    <source>
        <dbReference type="EMBL" id="KND98451.1"/>
    </source>
</evidence>
<protein>
    <submittedName>
        <fullName evidence="1">Uncharacterized protein</fullName>
    </submittedName>
</protein>